<accession>A0A552EZF6</accession>
<evidence type="ECO:0000313" key="2">
    <source>
        <dbReference type="Proteomes" id="UP000317708"/>
    </source>
</evidence>
<proteinExistence type="predicted"/>
<protein>
    <submittedName>
        <fullName evidence="1">Uncharacterized protein</fullName>
    </submittedName>
</protein>
<organism evidence="1 2">
    <name type="scientific">Microcystis aeruginosa Ma_MB_S_20031200_S102</name>
    <dbReference type="NCBI Taxonomy" id="2486254"/>
    <lineage>
        <taxon>Bacteria</taxon>
        <taxon>Bacillati</taxon>
        <taxon>Cyanobacteriota</taxon>
        <taxon>Cyanophyceae</taxon>
        <taxon>Oscillatoriophycideae</taxon>
        <taxon>Chroococcales</taxon>
        <taxon>Microcystaceae</taxon>
        <taxon>Microcystis</taxon>
    </lineage>
</organism>
<name>A0A552EZF6_MICAE</name>
<reference evidence="1 2" key="1">
    <citation type="submission" date="2019-01" db="EMBL/GenBank/DDBJ databases">
        <title>Coherence of Microcystis species and biogeography revealed through population genomics.</title>
        <authorList>
            <person name="Perez-Carrascal O.M."/>
            <person name="Terrat Y."/>
            <person name="Giani A."/>
            <person name="Fortin N."/>
            <person name="Tromas N."/>
            <person name="Shapiro B.J."/>
        </authorList>
    </citation>
    <scope>NUCLEOTIDE SEQUENCE [LARGE SCALE GENOMIC DNA]</scope>
    <source>
        <strain evidence="1">Ma_MB_S_20031200_S102</strain>
    </source>
</reference>
<dbReference type="Proteomes" id="UP000317708">
    <property type="component" value="Unassembled WGS sequence"/>
</dbReference>
<sequence length="142" mass="15465">MYRPLLVVILAAVPNCPLVNVAGNYKLDLRTESASSWDLSDKERGCRKSGGTTIEIDSNGLMTGNNLTWLPGNSSILNNSGKLGGRVEPGAEPMQWVASAGDVEMKGTWKRGQLSGEFVRRFIYDGKEIECRGKVSGFKRGK</sequence>
<dbReference type="AlphaFoldDB" id="A0A552EZF6"/>
<comment type="caution">
    <text evidence="1">The sequence shown here is derived from an EMBL/GenBank/DDBJ whole genome shotgun (WGS) entry which is preliminary data.</text>
</comment>
<evidence type="ECO:0000313" key="1">
    <source>
        <dbReference type="EMBL" id="TRU39858.1"/>
    </source>
</evidence>
<gene>
    <name evidence="1" type="ORF">EWV92_06030</name>
</gene>
<dbReference type="EMBL" id="SFBI01000058">
    <property type="protein sequence ID" value="TRU39858.1"/>
    <property type="molecule type" value="Genomic_DNA"/>
</dbReference>